<dbReference type="EMBL" id="UINC01169422">
    <property type="protein sequence ID" value="SVD72948.1"/>
    <property type="molecule type" value="Genomic_DNA"/>
</dbReference>
<sequence>MRDEIRKMLDEEHTNCEYEESLIDKIENMLTESFSAGYSFAKNEDTLVREASESLSE</sequence>
<proteinExistence type="predicted"/>
<protein>
    <submittedName>
        <fullName evidence="1">Uncharacterized protein</fullName>
    </submittedName>
</protein>
<evidence type="ECO:0000313" key="1">
    <source>
        <dbReference type="EMBL" id="SVD72948.1"/>
    </source>
</evidence>
<reference evidence="1" key="1">
    <citation type="submission" date="2018-05" db="EMBL/GenBank/DDBJ databases">
        <authorList>
            <person name="Lanie J.A."/>
            <person name="Ng W.-L."/>
            <person name="Kazmierczak K.M."/>
            <person name="Andrzejewski T.M."/>
            <person name="Davidsen T.M."/>
            <person name="Wayne K.J."/>
            <person name="Tettelin H."/>
            <person name="Glass J.I."/>
            <person name="Rusch D."/>
            <person name="Podicherti R."/>
            <person name="Tsui H.-C.T."/>
            <person name="Winkler M.E."/>
        </authorList>
    </citation>
    <scope>NUCLEOTIDE SEQUENCE</scope>
</reference>
<organism evidence="1">
    <name type="scientific">marine metagenome</name>
    <dbReference type="NCBI Taxonomy" id="408172"/>
    <lineage>
        <taxon>unclassified sequences</taxon>
        <taxon>metagenomes</taxon>
        <taxon>ecological metagenomes</taxon>
    </lineage>
</organism>
<gene>
    <name evidence="1" type="ORF">METZ01_LOCUS425802</name>
</gene>
<name>A0A382XRN5_9ZZZZ</name>
<dbReference type="AlphaFoldDB" id="A0A382XRN5"/>
<accession>A0A382XRN5</accession>